<organism evidence="1 2">
    <name type="scientific">Rubroshorea leprosula</name>
    <dbReference type="NCBI Taxonomy" id="152421"/>
    <lineage>
        <taxon>Eukaryota</taxon>
        <taxon>Viridiplantae</taxon>
        <taxon>Streptophyta</taxon>
        <taxon>Embryophyta</taxon>
        <taxon>Tracheophyta</taxon>
        <taxon>Spermatophyta</taxon>
        <taxon>Magnoliopsida</taxon>
        <taxon>eudicotyledons</taxon>
        <taxon>Gunneridae</taxon>
        <taxon>Pentapetalae</taxon>
        <taxon>rosids</taxon>
        <taxon>malvids</taxon>
        <taxon>Malvales</taxon>
        <taxon>Dipterocarpaceae</taxon>
        <taxon>Rubroshorea</taxon>
    </lineage>
</organism>
<evidence type="ECO:0000313" key="1">
    <source>
        <dbReference type="EMBL" id="GKU95532.1"/>
    </source>
</evidence>
<dbReference type="EMBL" id="BPVZ01000009">
    <property type="protein sequence ID" value="GKU95532.1"/>
    <property type="molecule type" value="Genomic_DNA"/>
</dbReference>
<keyword evidence="2" id="KW-1185">Reference proteome</keyword>
<sequence length="97" mass="10783">MLRLRPRRLVLARCRRHLSRLSLPSSLLCFLAPRSGSELRLLAGGCMPFADCGFIVNLEASRTFLEPRRWVPNPAPGFESNPPAFFCSVSLLACSHA</sequence>
<evidence type="ECO:0008006" key="3">
    <source>
        <dbReference type="Google" id="ProtNLM"/>
    </source>
</evidence>
<dbReference type="Proteomes" id="UP001054252">
    <property type="component" value="Unassembled WGS sequence"/>
</dbReference>
<dbReference type="AlphaFoldDB" id="A0AAV5I953"/>
<accession>A0AAV5I953</accession>
<comment type="caution">
    <text evidence="1">The sequence shown here is derived from an EMBL/GenBank/DDBJ whole genome shotgun (WGS) entry which is preliminary data.</text>
</comment>
<protein>
    <recommendedName>
        <fullName evidence="3">Secreted protein</fullName>
    </recommendedName>
</protein>
<evidence type="ECO:0000313" key="2">
    <source>
        <dbReference type="Proteomes" id="UP001054252"/>
    </source>
</evidence>
<gene>
    <name evidence="1" type="ORF">SLEP1_g8881</name>
</gene>
<name>A0AAV5I953_9ROSI</name>
<proteinExistence type="predicted"/>
<reference evidence="1 2" key="1">
    <citation type="journal article" date="2021" name="Commun. Biol.">
        <title>The genome of Shorea leprosula (Dipterocarpaceae) highlights the ecological relevance of drought in aseasonal tropical rainforests.</title>
        <authorList>
            <person name="Ng K.K.S."/>
            <person name="Kobayashi M.J."/>
            <person name="Fawcett J.A."/>
            <person name="Hatakeyama M."/>
            <person name="Paape T."/>
            <person name="Ng C.H."/>
            <person name="Ang C.C."/>
            <person name="Tnah L.H."/>
            <person name="Lee C.T."/>
            <person name="Nishiyama T."/>
            <person name="Sese J."/>
            <person name="O'Brien M.J."/>
            <person name="Copetti D."/>
            <person name="Mohd Noor M.I."/>
            <person name="Ong R.C."/>
            <person name="Putra M."/>
            <person name="Sireger I.Z."/>
            <person name="Indrioko S."/>
            <person name="Kosugi Y."/>
            <person name="Izuno A."/>
            <person name="Isagi Y."/>
            <person name="Lee S.L."/>
            <person name="Shimizu K.K."/>
        </authorList>
    </citation>
    <scope>NUCLEOTIDE SEQUENCE [LARGE SCALE GENOMIC DNA]</scope>
    <source>
        <strain evidence="1">214</strain>
    </source>
</reference>